<sequence length="101" mass="11481">NEVLTIRQFPKVIIPIEYDSKQVPFVLTMDSLKGSQIALVRKEDCVPYSIYFEGLKGSKLTLLNFNNVTLICLSNVKKSGFKRKQLLYLKINLSFPANIGK</sequence>
<evidence type="ECO:0000313" key="1">
    <source>
        <dbReference type="EMBL" id="RZC25567.1"/>
    </source>
</evidence>
<keyword evidence="2" id="KW-1185">Reference proteome</keyword>
<name>A0A445LRS9_GLYSO</name>
<protein>
    <submittedName>
        <fullName evidence="1">Uncharacterized protein</fullName>
    </submittedName>
</protein>
<evidence type="ECO:0000313" key="2">
    <source>
        <dbReference type="Proteomes" id="UP000289340"/>
    </source>
</evidence>
<dbReference type="EMBL" id="QZWG01000002">
    <property type="protein sequence ID" value="RZC25567.1"/>
    <property type="molecule type" value="Genomic_DNA"/>
</dbReference>
<accession>A0A445LRS9</accession>
<proteinExistence type="predicted"/>
<gene>
    <name evidence="1" type="ORF">D0Y65_004313</name>
</gene>
<reference evidence="1 2" key="1">
    <citation type="submission" date="2018-09" db="EMBL/GenBank/DDBJ databases">
        <title>A high-quality reference genome of wild soybean provides a powerful tool to mine soybean genomes.</title>
        <authorList>
            <person name="Xie M."/>
            <person name="Chung C.Y.L."/>
            <person name="Li M.-W."/>
            <person name="Wong F.-L."/>
            <person name="Chan T.-F."/>
            <person name="Lam H.-M."/>
        </authorList>
    </citation>
    <scope>NUCLEOTIDE SEQUENCE [LARGE SCALE GENOMIC DNA]</scope>
    <source>
        <strain evidence="2">cv. W05</strain>
        <tissue evidence="1">Hypocotyl of etiolated seedlings</tissue>
    </source>
</reference>
<dbReference type="AlphaFoldDB" id="A0A445LRS9"/>
<comment type="caution">
    <text evidence="1">The sequence shown here is derived from an EMBL/GenBank/DDBJ whole genome shotgun (WGS) entry which is preliminary data.</text>
</comment>
<feature type="non-terminal residue" evidence="1">
    <location>
        <position position="1"/>
    </location>
</feature>
<organism evidence="1 2">
    <name type="scientific">Glycine soja</name>
    <name type="common">Wild soybean</name>
    <dbReference type="NCBI Taxonomy" id="3848"/>
    <lineage>
        <taxon>Eukaryota</taxon>
        <taxon>Viridiplantae</taxon>
        <taxon>Streptophyta</taxon>
        <taxon>Embryophyta</taxon>
        <taxon>Tracheophyta</taxon>
        <taxon>Spermatophyta</taxon>
        <taxon>Magnoliopsida</taxon>
        <taxon>eudicotyledons</taxon>
        <taxon>Gunneridae</taxon>
        <taxon>Pentapetalae</taxon>
        <taxon>rosids</taxon>
        <taxon>fabids</taxon>
        <taxon>Fabales</taxon>
        <taxon>Fabaceae</taxon>
        <taxon>Papilionoideae</taxon>
        <taxon>50 kb inversion clade</taxon>
        <taxon>NPAAA clade</taxon>
        <taxon>indigoferoid/millettioid clade</taxon>
        <taxon>Phaseoleae</taxon>
        <taxon>Glycine</taxon>
        <taxon>Glycine subgen. Soja</taxon>
    </lineage>
</organism>
<dbReference type="Proteomes" id="UP000289340">
    <property type="component" value="Chromosome 2"/>
</dbReference>